<feature type="compositionally biased region" description="Basic residues" evidence="1">
    <location>
        <begin position="21"/>
        <end position="30"/>
    </location>
</feature>
<feature type="region of interest" description="Disordered" evidence="1">
    <location>
        <begin position="1"/>
        <end position="110"/>
    </location>
</feature>
<feature type="compositionally biased region" description="Basic and acidic residues" evidence="1">
    <location>
        <begin position="100"/>
        <end position="110"/>
    </location>
</feature>
<organism evidence="2 3">
    <name type="scientific">Kolteria novifilia</name>
    <dbReference type="NCBI Taxonomy" id="2527975"/>
    <lineage>
        <taxon>Bacteria</taxon>
        <taxon>Pseudomonadati</taxon>
        <taxon>Planctomycetota</taxon>
        <taxon>Planctomycetia</taxon>
        <taxon>Kolteriales</taxon>
        <taxon>Kolteriaceae</taxon>
        <taxon>Kolteria</taxon>
    </lineage>
</organism>
<accession>A0A518AZZ8</accession>
<protein>
    <submittedName>
        <fullName evidence="2">Uncharacterized protein</fullName>
    </submittedName>
</protein>
<dbReference type="EMBL" id="CP036279">
    <property type="protein sequence ID" value="QDU60274.1"/>
    <property type="molecule type" value="Genomic_DNA"/>
</dbReference>
<evidence type="ECO:0000313" key="3">
    <source>
        <dbReference type="Proteomes" id="UP000317093"/>
    </source>
</evidence>
<dbReference type="Proteomes" id="UP000317093">
    <property type="component" value="Chromosome"/>
</dbReference>
<evidence type="ECO:0000256" key="1">
    <source>
        <dbReference type="SAM" id="MobiDB-lite"/>
    </source>
</evidence>
<evidence type="ECO:0000313" key="2">
    <source>
        <dbReference type="EMBL" id="QDU60274.1"/>
    </source>
</evidence>
<sequence length="110" mass="12702">MHKRRASQSHRAHPPPDFRIIRQHGLHRPRIPTALIRQRMRPEFEPGQPTLPKDRPCASNEQANPITPSLLQNSRQFDNTASTDPISLQPELGTECDQNLNRDKYLTKVH</sequence>
<dbReference type="AlphaFoldDB" id="A0A518AZZ8"/>
<keyword evidence="3" id="KW-1185">Reference proteome</keyword>
<feature type="compositionally biased region" description="Polar residues" evidence="1">
    <location>
        <begin position="59"/>
        <end position="86"/>
    </location>
</feature>
<dbReference type="KEGG" id="knv:Pan216_11130"/>
<gene>
    <name evidence="2" type="ORF">Pan216_11130</name>
</gene>
<proteinExistence type="predicted"/>
<reference evidence="2 3" key="1">
    <citation type="submission" date="2019-02" db="EMBL/GenBank/DDBJ databases">
        <title>Deep-cultivation of Planctomycetes and their phenomic and genomic characterization uncovers novel biology.</title>
        <authorList>
            <person name="Wiegand S."/>
            <person name="Jogler M."/>
            <person name="Boedeker C."/>
            <person name="Pinto D."/>
            <person name="Vollmers J."/>
            <person name="Rivas-Marin E."/>
            <person name="Kohn T."/>
            <person name="Peeters S.H."/>
            <person name="Heuer A."/>
            <person name="Rast P."/>
            <person name="Oberbeckmann S."/>
            <person name="Bunk B."/>
            <person name="Jeske O."/>
            <person name="Meyerdierks A."/>
            <person name="Storesund J.E."/>
            <person name="Kallscheuer N."/>
            <person name="Luecker S."/>
            <person name="Lage O.M."/>
            <person name="Pohl T."/>
            <person name="Merkel B.J."/>
            <person name="Hornburger P."/>
            <person name="Mueller R.-W."/>
            <person name="Bruemmer F."/>
            <person name="Labrenz M."/>
            <person name="Spormann A.M."/>
            <person name="Op den Camp H."/>
            <person name="Overmann J."/>
            <person name="Amann R."/>
            <person name="Jetten M.S.M."/>
            <person name="Mascher T."/>
            <person name="Medema M.H."/>
            <person name="Devos D.P."/>
            <person name="Kaster A.-K."/>
            <person name="Ovreas L."/>
            <person name="Rohde M."/>
            <person name="Galperin M.Y."/>
            <person name="Jogler C."/>
        </authorList>
    </citation>
    <scope>NUCLEOTIDE SEQUENCE [LARGE SCALE GENOMIC DNA]</scope>
    <source>
        <strain evidence="2 3">Pan216</strain>
    </source>
</reference>
<feature type="compositionally biased region" description="Basic residues" evidence="1">
    <location>
        <begin position="1"/>
        <end position="13"/>
    </location>
</feature>
<name>A0A518AZZ8_9BACT</name>